<gene>
    <name evidence="2" type="ORF">BFC17_21545</name>
</gene>
<dbReference type="InterPro" id="IPR001109">
    <property type="entry name" value="Hydrogenase_HupF/HypC"/>
</dbReference>
<dbReference type="GO" id="GO:0051604">
    <property type="term" value="P:protein maturation"/>
    <property type="evidence" value="ECO:0007669"/>
    <property type="project" value="TreeGrafter"/>
</dbReference>
<dbReference type="Gene3D" id="2.30.30.140">
    <property type="match status" value="1"/>
</dbReference>
<accession>A0A1E8FDY3</accession>
<keyword evidence="3" id="KW-1185">Reference proteome</keyword>
<dbReference type="PANTHER" id="PTHR35177">
    <property type="entry name" value="HYDROGENASE MATURATION FACTOR HYBG"/>
    <property type="match status" value="1"/>
</dbReference>
<comment type="caution">
    <text evidence="2">The sequence shown here is derived from an EMBL/GenBank/DDBJ whole genome shotgun (WGS) entry which is preliminary data.</text>
</comment>
<dbReference type="Proteomes" id="UP000176037">
    <property type="component" value="Unassembled WGS sequence"/>
</dbReference>
<dbReference type="SUPFAM" id="SSF159127">
    <property type="entry name" value="HupF/HypC-like"/>
    <property type="match status" value="1"/>
</dbReference>
<dbReference type="Pfam" id="PF01455">
    <property type="entry name" value="HupF_HypC"/>
    <property type="match status" value="1"/>
</dbReference>
<evidence type="ECO:0000313" key="3">
    <source>
        <dbReference type="Proteomes" id="UP000176037"/>
    </source>
</evidence>
<proteinExistence type="inferred from homology"/>
<dbReference type="NCBIfam" id="TIGR00074">
    <property type="entry name" value="hypC_hupF"/>
    <property type="match status" value="1"/>
</dbReference>
<dbReference type="EMBL" id="MJIC01000014">
    <property type="protein sequence ID" value="OFI34132.1"/>
    <property type="molecule type" value="Genomic_DNA"/>
</dbReference>
<dbReference type="RefSeq" id="WP_070177060.1">
    <property type="nucleotide sequence ID" value="NZ_BMJR01000003.1"/>
</dbReference>
<evidence type="ECO:0000256" key="1">
    <source>
        <dbReference type="ARBA" id="ARBA00006018"/>
    </source>
</evidence>
<reference evidence="2 3" key="1">
    <citation type="submission" date="2016-09" db="EMBL/GenBank/DDBJ databases">
        <title>Alteromonas lipolytica, a new species isolated from sea water.</title>
        <authorList>
            <person name="Wu Y.-H."/>
            <person name="Cheng H."/>
            <person name="Xu X.-W."/>
        </authorList>
    </citation>
    <scope>NUCLEOTIDE SEQUENCE [LARGE SCALE GENOMIC DNA]</scope>
    <source>
        <strain evidence="2 3">JW12</strain>
    </source>
</reference>
<dbReference type="GO" id="GO:0005506">
    <property type="term" value="F:iron ion binding"/>
    <property type="evidence" value="ECO:0007669"/>
    <property type="project" value="TreeGrafter"/>
</dbReference>
<protein>
    <submittedName>
        <fullName evidence="2">Hydrogenase</fullName>
    </submittedName>
</protein>
<sequence length="102" mass="11468">MCIGVPFQAVQTEQHKALCQRGNEQRWIDTSLVGEIEAGDWLLVFLDAAREVLSPERAQQVEEAVGAIERVMAGQSVNLDDCFKDLVEREPQLPDHLKPLLK</sequence>
<dbReference type="PANTHER" id="PTHR35177:SF1">
    <property type="entry name" value="HYDROGENASE MATURATION FACTOR HYPC"/>
    <property type="match status" value="1"/>
</dbReference>
<name>A0A1E8FDY3_9ALTE</name>
<evidence type="ECO:0000313" key="2">
    <source>
        <dbReference type="EMBL" id="OFI34132.1"/>
    </source>
</evidence>
<dbReference type="AlphaFoldDB" id="A0A1E8FDY3"/>
<dbReference type="OrthoDB" id="9806017at2"/>
<dbReference type="STRING" id="1856405.BFC17_21545"/>
<dbReference type="GO" id="GO:1902670">
    <property type="term" value="F:carbon dioxide binding"/>
    <property type="evidence" value="ECO:0007669"/>
    <property type="project" value="TreeGrafter"/>
</dbReference>
<organism evidence="2 3">
    <name type="scientific">Alteromonas lipolytica</name>
    <dbReference type="NCBI Taxonomy" id="1856405"/>
    <lineage>
        <taxon>Bacteria</taxon>
        <taxon>Pseudomonadati</taxon>
        <taxon>Pseudomonadota</taxon>
        <taxon>Gammaproteobacteria</taxon>
        <taxon>Alteromonadales</taxon>
        <taxon>Alteromonadaceae</taxon>
        <taxon>Alteromonas/Salinimonas group</taxon>
        <taxon>Alteromonas</taxon>
    </lineage>
</organism>
<dbReference type="PRINTS" id="PR00445">
    <property type="entry name" value="HUPFHYPC"/>
</dbReference>
<comment type="similarity">
    <text evidence="1">Belongs to the HupF/HypC family.</text>
</comment>